<evidence type="ECO:0000256" key="1">
    <source>
        <dbReference type="SAM" id="Phobius"/>
    </source>
</evidence>
<evidence type="ECO:0000313" key="3">
    <source>
        <dbReference type="Proteomes" id="UP000306912"/>
    </source>
</evidence>
<keyword evidence="1" id="KW-0812">Transmembrane</keyword>
<comment type="caution">
    <text evidence="2">The sequence shown here is derived from an EMBL/GenBank/DDBJ whole genome shotgun (WGS) entry which is preliminary data.</text>
</comment>
<keyword evidence="1" id="KW-0472">Membrane</keyword>
<feature type="transmembrane region" description="Helical" evidence="1">
    <location>
        <begin position="197"/>
        <end position="218"/>
    </location>
</feature>
<dbReference type="RefSeq" id="WP_138190083.1">
    <property type="nucleotide sequence ID" value="NZ_VBWP01000001.1"/>
</dbReference>
<dbReference type="OrthoDB" id="3076444at2"/>
<name>A0A5R8QJ50_9FIRM</name>
<dbReference type="InParanoid" id="A0A5R8QJ50"/>
<sequence>MSNFISCIVMGLVMSFYSVFGLTPTIYESPEEALQSEVFELQKEDYRTGTYPVTIRYREEGKIIEKQIRVTVDGPYTVIENKIAIDANAITLSEGVVKKMTDEDWIRLTDAHAWRTDTAEELMVYVADKQQVKDEAGKYLISFGTEQGVTTTVPVTVLAGTTVAPSNQQSKINVWYEQNPTDTGLGFIGFWNDFLTVLRIGLLSMLVLPILLLLWQFFWSSRIEHHLQIFIANRRSRRKKD</sequence>
<keyword evidence="3" id="KW-1185">Reference proteome</keyword>
<gene>
    <name evidence="2" type="ORF">FEZ08_02295</name>
</gene>
<dbReference type="AlphaFoldDB" id="A0A5R8QJ50"/>
<dbReference type="EMBL" id="VBWP01000001">
    <property type="protein sequence ID" value="TLG77473.1"/>
    <property type="molecule type" value="Genomic_DNA"/>
</dbReference>
<keyword evidence="1" id="KW-1133">Transmembrane helix</keyword>
<evidence type="ECO:0000313" key="2">
    <source>
        <dbReference type="EMBL" id="TLG77473.1"/>
    </source>
</evidence>
<reference evidence="2 3" key="1">
    <citation type="submission" date="2019-05" db="EMBL/GenBank/DDBJ databases">
        <title>Culicoidintestinum kansasii gen. nov., sp. nov. from the gastrointestinal tract of the biting midge, Culicoides sonorensis.</title>
        <authorList>
            <person name="Neupane S."/>
            <person name="Ghosh A."/>
            <person name="Gunther S."/>
            <person name="Martin K."/>
            <person name="Zurek L."/>
        </authorList>
    </citation>
    <scope>NUCLEOTIDE SEQUENCE [LARGE SCALE GENOMIC DNA]</scope>
    <source>
        <strain evidence="2 3">CS-1</strain>
    </source>
</reference>
<accession>A0A5R8QJ50</accession>
<proteinExistence type="predicted"/>
<dbReference type="Proteomes" id="UP000306912">
    <property type="component" value="Unassembled WGS sequence"/>
</dbReference>
<organism evidence="2 3">
    <name type="scientific">Culicoidibacter larvae</name>
    <dbReference type="NCBI Taxonomy" id="2579976"/>
    <lineage>
        <taxon>Bacteria</taxon>
        <taxon>Bacillati</taxon>
        <taxon>Bacillota</taxon>
        <taxon>Culicoidibacteria</taxon>
        <taxon>Culicoidibacterales</taxon>
        <taxon>Culicoidibacteraceae</taxon>
        <taxon>Culicoidibacter</taxon>
    </lineage>
</organism>
<protein>
    <submittedName>
        <fullName evidence="2">Uncharacterized protein</fullName>
    </submittedName>
</protein>